<accession>A0ABT5KL79</accession>
<dbReference type="PANTHER" id="PTHR14097">
    <property type="entry name" value="OXIDOREDUCTASE HTATIP2"/>
    <property type="match status" value="1"/>
</dbReference>
<dbReference type="PANTHER" id="PTHR14097:SF7">
    <property type="entry name" value="OXIDOREDUCTASE HTATIP2"/>
    <property type="match status" value="1"/>
</dbReference>
<dbReference type="Proteomes" id="UP001221189">
    <property type="component" value="Unassembled WGS sequence"/>
</dbReference>
<name>A0ABT5KL79_9BURK</name>
<dbReference type="Gene3D" id="3.40.50.720">
    <property type="entry name" value="NAD(P)-binding Rossmann-like Domain"/>
    <property type="match status" value="1"/>
</dbReference>
<dbReference type="Pfam" id="PF13460">
    <property type="entry name" value="NAD_binding_10"/>
    <property type="match status" value="1"/>
</dbReference>
<evidence type="ECO:0000259" key="1">
    <source>
        <dbReference type="Pfam" id="PF13460"/>
    </source>
</evidence>
<dbReference type="SUPFAM" id="SSF51735">
    <property type="entry name" value="NAD(P)-binding Rossmann-fold domains"/>
    <property type="match status" value="1"/>
</dbReference>
<dbReference type="InterPro" id="IPR036291">
    <property type="entry name" value="NAD(P)-bd_dom_sf"/>
</dbReference>
<reference evidence="2 3" key="1">
    <citation type="submission" date="2022-10" db="EMBL/GenBank/DDBJ databases">
        <title>Paucibacter sp. hw1 Genome sequencing.</title>
        <authorList>
            <person name="Park S."/>
        </authorList>
    </citation>
    <scope>NUCLEOTIDE SEQUENCE [LARGE SCALE GENOMIC DNA]</scope>
    <source>
        <strain evidence="3">hw1</strain>
    </source>
</reference>
<keyword evidence="3" id="KW-1185">Reference proteome</keyword>
<proteinExistence type="predicted"/>
<feature type="domain" description="NAD(P)-binding" evidence="1">
    <location>
        <begin position="12"/>
        <end position="144"/>
    </location>
</feature>
<comment type="caution">
    <text evidence="2">The sequence shown here is derived from an EMBL/GenBank/DDBJ whole genome shotgun (WGS) entry which is preliminary data.</text>
</comment>
<gene>
    <name evidence="2" type="ORF">PRZ03_19095</name>
</gene>
<protein>
    <submittedName>
        <fullName evidence="2">NAD(P)H-binding protein</fullName>
    </submittedName>
</protein>
<dbReference type="EMBL" id="JAQQXT010000013">
    <property type="protein sequence ID" value="MDC8773685.1"/>
    <property type="molecule type" value="Genomic_DNA"/>
</dbReference>
<dbReference type="InterPro" id="IPR016040">
    <property type="entry name" value="NAD(P)-bd_dom"/>
</dbReference>
<organism evidence="2 3">
    <name type="scientific">Roseateles albus</name>
    <dbReference type="NCBI Taxonomy" id="2987525"/>
    <lineage>
        <taxon>Bacteria</taxon>
        <taxon>Pseudomonadati</taxon>
        <taxon>Pseudomonadota</taxon>
        <taxon>Betaproteobacteria</taxon>
        <taxon>Burkholderiales</taxon>
        <taxon>Sphaerotilaceae</taxon>
        <taxon>Roseateles</taxon>
    </lineage>
</organism>
<evidence type="ECO:0000313" key="3">
    <source>
        <dbReference type="Proteomes" id="UP001221189"/>
    </source>
</evidence>
<dbReference type="RefSeq" id="WP_273601844.1">
    <property type="nucleotide sequence ID" value="NZ_JAQQXT010000013.1"/>
</dbReference>
<sequence length="228" mass="24351">MSHIKQQVWLAGATGLVGRALLAQLLLEANQIHALLRRSAKDLPHSPRLHQHLLDFTKPDLAAASLANLGEPDAVYICLGTTLAVAGSQAAFRAVDFDAVVNVARAARAAGARRCAVVSALGADPASRVFYNRVKGEMEQALIALKFERLVIARPSLLAGERERLGQAKRSAEALALRLSKPFLALIPAKWRPIQAEVLARAMILALGQDGPALQLLESGQLQTLGAQ</sequence>
<evidence type="ECO:0000313" key="2">
    <source>
        <dbReference type="EMBL" id="MDC8773685.1"/>
    </source>
</evidence>